<dbReference type="GO" id="GO:0042813">
    <property type="term" value="F:Wnt receptor activity"/>
    <property type="evidence" value="ECO:0007669"/>
    <property type="project" value="TreeGrafter"/>
</dbReference>
<feature type="signal peptide" evidence="17">
    <location>
        <begin position="1"/>
        <end position="17"/>
    </location>
</feature>
<feature type="disulfide bond" evidence="14">
    <location>
        <begin position="413"/>
        <end position="422"/>
    </location>
</feature>
<gene>
    <name evidence="19" type="primary">CUE</name>
</gene>
<proteinExistence type="inferred from homology"/>
<evidence type="ECO:0000256" key="9">
    <source>
        <dbReference type="ARBA" id="ARBA00023136"/>
    </source>
</evidence>
<evidence type="ECO:0000256" key="8">
    <source>
        <dbReference type="ARBA" id="ARBA00022943"/>
    </source>
</evidence>
<dbReference type="Pfam" id="PF00058">
    <property type="entry name" value="Ldl_recept_b"/>
    <property type="match status" value="1"/>
</dbReference>
<evidence type="ECO:0000313" key="19">
    <source>
        <dbReference type="EMBL" id="JAB63628.1"/>
    </source>
</evidence>
<dbReference type="SUPFAM" id="SSF63825">
    <property type="entry name" value="YWTD domain"/>
    <property type="match status" value="1"/>
</dbReference>
<dbReference type="PROSITE" id="PS51120">
    <property type="entry name" value="LDLRB"/>
    <property type="match status" value="2"/>
</dbReference>
<dbReference type="InterPro" id="IPR000742">
    <property type="entry name" value="EGF"/>
</dbReference>
<dbReference type="GO" id="GO:0017147">
    <property type="term" value="F:Wnt-protein binding"/>
    <property type="evidence" value="ECO:0007669"/>
    <property type="project" value="TreeGrafter"/>
</dbReference>
<reference evidence="19" key="1">
    <citation type="submission" date="2013-07" db="EMBL/GenBank/DDBJ databases">
        <title>Midgut Transcriptome Profiling of Anoplphora glabripennis, a Lignocellulose Degrading, Wood-Boring Cerambycid.</title>
        <authorList>
            <person name="Scully E.D."/>
            <person name="Hoover K."/>
            <person name="Carlson J.E."/>
            <person name="Tien M."/>
            <person name="Geib S.M."/>
        </authorList>
    </citation>
    <scope>NUCLEOTIDE SEQUENCE</scope>
</reference>
<evidence type="ECO:0000256" key="14">
    <source>
        <dbReference type="PROSITE-ProRule" id="PRU00076"/>
    </source>
</evidence>
<dbReference type="Gene3D" id="2.10.25.10">
    <property type="entry name" value="Laminin"/>
    <property type="match status" value="2"/>
</dbReference>
<dbReference type="SMART" id="SM00135">
    <property type="entry name" value="LY"/>
    <property type="match status" value="4"/>
</dbReference>
<evidence type="ECO:0000256" key="3">
    <source>
        <dbReference type="ARBA" id="ARBA00022536"/>
    </source>
</evidence>
<evidence type="ECO:0000256" key="17">
    <source>
        <dbReference type="SAM" id="SignalP"/>
    </source>
</evidence>
<keyword evidence="11" id="KW-0325">Glycoprotein</keyword>
<keyword evidence="2" id="KW-1003">Cell membrane</keyword>
<evidence type="ECO:0000256" key="16">
    <source>
        <dbReference type="SAM" id="Phobius"/>
    </source>
</evidence>
<dbReference type="GO" id="GO:0005886">
    <property type="term" value="C:plasma membrane"/>
    <property type="evidence" value="ECO:0007669"/>
    <property type="project" value="UniProtKB-SubCell"/>
</dbReference>
<dbReference type="PANTHER" id="PTHR46513:SF42">
    <property type="entry name" value="PROTEIN CUEBALL"/>
    <property type="match status" value="1"/>
</dbReference>
<keyword evidence="5" id="KW-0677">Repeat</keyword>
<keyword evidence="16" id="KW-0812">Transmembrane</keyword>
<comment type="subcellular location">
    <subcellularLocation>
        <location evidence="1">Cell membrane</location>
        <topology evidence="1">Single-pass type I membrane protein</topology>
    </subcellularLocation>
</comment>
<dbReference type="InterPro" id="IPR011042">
    <property type="entry name" value="6-blade_b-propeller_TolB-like"/>
</dbReference>
<evidence type="ECO:0000256" key="2">
    <source>
        <dbReference type="ARBA" id="ARBA00022475"/>
    </source>
</evidence>
<dbReference type="PANTHER" id="PTHR46513">
    <property type="entry name" value="VITELLOGENIN RECEPTOR-LIKE PROTEIN-RELATED-RELATED"/>
    <property type="match status" value="1"/>
</dbReference>
<keyword evidence="9 16" id="KW-0472">Membrane</keyword>
<dbReference type="EMBL" id="GALX01004838">
    <property type="protein sequence ID" value="JAB63628.1"/>
    <property type="molecule type" value="Transcribed_RNA"/>
</dbReference>
<name>V5GTR3_ANOGL</name>
<keyword evidence="16" id="KW-1133">Transmembrane helix</keyword>
<dbReference type="GO" id="GO:0060070">
    <property type="term" value="P:canonical Wnt signaling pathway"/>
    <property type="evidence" value="ECO:0007669"/>
    <property type="project" value="TreeGrafter"/>
</dbReference>
<evidence type="ECO:0000256" key="12">
    <source>
        <dbReference type="ARBA" id="ARBA00038070"/>
    </source>
</evidence>
<dbReference type="PROSITE" id="PS00022">
    <property type="entry name" value="EGF_1"/>
    <property type="match status" value="1"/>
</dbReference>
<keyword evidence="10 14" id="KW-1015">Disulfide bond</keyword>
<evidence type="ECO:0000256" key="15">
    <source>
        <dbReference type="PROSITE-ProRule" id="PRU00461"/>
    </source>
</evidence>
<evidence type="ECO:0000256" key="7">
    <source>
        <dbReference type="ARBA" id="ARBA00022871"/>
    </source>
</evidence>
<evidence type="ECO:0000256" key="6">
    <source>
        <dbReference type="ARBA" id="ARBA00022782"/>
    </source>
</evidence>
<dbReference type="SMART" id="SM00181">
    <property type="entry name" value="EGF"/>
    <property type="match status" value="3"/>
</dbReference>
<dbReference type="Gene3D" id="2.120.10.30">
    <property type="entry name" value="TolB, C-terminal domain"/>
    <property type="match status" value="1"/>
</dbReference>
<feature type="transmembrane region" description="Helical" evidence="16">
    <location>
        <begin position="485"/>
        <end position="509"/>
    </location>
</feature>
<feature type="disulfide bond" evidence="14">
    <location>
        <begin position="390"/>
        <end position="400"/>
    </location>
</feature>
<protein>
    <recommendedName>
        <fullName evidence="13">Protein cueball</fullName>
    </recommendedName>
</protein>
<keyword evidence="4 17" id="KW-0732">Signal</keyword>
<dbReference type="PROSITE" id="PS01186">
    <property type="entry name" value="EGF_2"/>
    <property type="match status" value="1"/>
</dbReference>
<dbReference type="PROSITE" id="PS50026">
    <property type="entry name" value="EGF_3"/>
    <property type="match status" value="1"/>
</dbReference>
<comment type="similarity">
    <text evidence="12">Belongs to the cueball family.</text>
</comment>
<evidence type="ECO:0000256" key="5">
    <source>
        <dbReference type="ARBA" id="ARBA00022737"/>
    </source>
</evidence>
<dbReference type="FunFam" id="2.10.25.10:FF:000699">
    <property type="entry name" value="Uncharacterized protein, isoform C"/>
    <property type="match status" value="1"/>
</dbReference>
<organism evidence="19">
    <name type="scientific">Anoplophora glabripennis</name>
    <name type="common">Asian longhorn beetle</name>
    <name type="synonym">Anoplophora nobilis</name>
    <dbReference type="NCBI Taxonomy" id="217634"/>
    <lineage>
        <taxon>Eukaryota</taxon>
        <taxon>Metazoa</taxon>
        <taxon>Ecdysozoa</taxon>
        <taxon>Arthropoda</taxon>
        <taxon>Hexapoda</taxon>
        <taxon>Insecta</taxon>
        <taxon>Pterygota</taxon>
        <taxon>Neoptera</taxon>
        <taxon>Endopterygota</taxon>
        <taxon>Coleoptera</taxon>
        <taxon>Polyphaga</taxon>
        <taxon>Cucujiformia</taxon>
        <taxon>Chrysomeloidea</taxon>
        <taxon>Cerambycidae</taxon>
        <taxon>Lamiinae</taxon>
        <taxon>Lamiini</taxon>
        <taxon>Anoplophora</taxon>
    </lineage>
</organism>
<keyword evidence="3 14" id="KW-0245">EGF-like domain</keyword>
<sequence length="579" mass="65995">MFIKLSVIFAVLRFAAGQDKILDWELAVAIGNHIELLQPNGSVIQSSTQPFNKLKALTYDNIRDQFIVSNTDRLNDTIFTVQLTEETDTDITPIIQDLPDDVLGLAIDPIDDVLYWTDAINSTINYVAMNETLYESKEFLSFKHEYPHAIVIDICKRYIYWTNQKSEYPSIERARLDGTGHETLVDRDIVTPEGIAIDYQSQRLYWADSRGGSIYGRIESTTLEGKERELVHEGTHIKPFGLAVDGDTIYWTDINNNGVYRISISKKSEPEKIIEFDGRPMGLVTNNFRINDLNECKYIETGSKTVKEGEREETAEVSQTEEPETKSCLNDGELVDNKCLCKRGFNGTYCETSICHNFCVNGACRISYLGKLTCRCDAGFVGGRCERNKCDDFCLNGGECTIVSPRDRPQCRCPNGFMGDRCEYSTEICDVYCTDRGDDLFSEKFELLCRCSEGFNVFSDRNRTAARLSASKEQDNFFSSLSNPLYYLAALVLICLLIIITLAVYIRIIRKRRPRIKKRIIVNKNVTPLTYRPQPNTEQCEITIENCCNMNVCETPCYEPRSFQEDKKTLLSNMEGEDF</sequence>
<feature type="repeat" description="LDL-receptor class B" evidence="15">
    <location>
        <begin position="202"/>
        <end position="248"/>
    </location>
</feature>
<feature type="chain" id="PRO_5005714040" description="Protein cueball" evidence="17">
    <location>
        <begin position="18"/>
        <end position="579"/>
    </location>
</feature>
<feature type="domain" description="EGF-like" evidence="18">
    <location>
        <begin position="386"/>
        <end position="423"/>
    </location>
</feature>
<dbReference type="InterPro" id="IPR000033">
    <property type="entry name" value="LDLR_classB_rpt"/>
</dbReference>
<evidence type="ECO:0000256" key="11">
    <source>
        <dbReference type="ARBA" id="ARBA00023180"/>
    </source>
</evidence>
<keyword evidence="6" id="KW-0221">Differentiation</keyword>
<dbReference type="SUPFAM" id="SSF57196">
    <property type="entry name" value="EGF/Laminin"/>
    <property type="match status" value="2"/>
</dbReference>
<dbReference type="GO" id="GO:0048477">
    <property type="term" value="P:oogenesis"/>
    <property type="evidence" value="ECO:0007669"/>
    <property type="project" value="UniProtKB-KW"/>
</dbReference>
<evidence type="ECO:0000256" key="4">
    <source>
        <dbReference type="ARBA" id="ARBA00022729"/>
    </source>
</evidence>
<dbReference type="InterPro" id="IPR050778">
    <property type="entry name" value="Cueball_EGF_LRP_Nidogen"/>
</dbReference>
<keyword evidence="7" id="KW-0744">Spermatogenesis</keyword>
<evidence type="ECO:0000256" key="13">
    <source>
        <dbReference type="ARBA" id="ARBA00040020"/>
    </source>
</evidence>
<evidence type="ECO:0000259" key="18">
    <source>
        <dbReference type="PROSITE" id="PS50026"/>
    </source>
</evidence>
<keyword evidence="8" id="KW-0896">Oogenesis</keyword>
<feature type="disulfide bond" evidence="14">
    <location>
        <begin position="394"/>
        <end position="411"/>
    </location>
</feature>
<accession>V5GTR3</accession>
<dbReference type="GO" id="GO:0007283">
    <property type="term" value="P:spermatogenesis"/>
    <property type="evidence" value="ECO:0007669"/>
    <property type="project" value="UniProtKB-KW"/>
</dbReference>
<evidence type="ECO:0000256" key="1">
    <source>
        <dbReference type="ARBA" id="ARBA00004251"/>
    </source>
</evidence>
<dbReference type="AlphaFoldDB" id="V5GTR3"/>
<evidence type="ECO:0000256" key="10">
    <source>
        <dbReference type="ARBA" id="ARBA00023157"/>
    </source>
</evidence>
<feature type="repeat" description="LDL-receptor class B" evidence="15">
    <location>
        <begin position="157"/>
        <end position="201"/>
    </location>
</feature>